<dbReference type="Pfam" id="PF03484">
    <property type="entry name" value="B5"/>
    <property type="match status" value="1"/>
</dbReference>
<dbReference type="EC" id="6.1.1.20" evidence="15"/>
<dbReference type="InterPro" id="IPR012340">
    <property type="entry name" value="NA-bd_OB-fold"/>
</dbReference>
<dbReference type="PANTHER" id="PTHR10947:SF0">
    <property type="entry name" value="PHENYLALANINE--TRNA LIGASE BETA SUBUNIT"/>
    <property type="match status" value="1"/>
</dbReference>
<feature type="binding site" evidence="15">
    <location>
        <position position="478"/>
    </location>
    <ligand>
        <name>Mg(2+)</name>
        <dbReference type="ChEBI" id="CHEBI:18420"/>
        <note>shared with alpha subunit</note>
    </ligand>
</feature>
<keyword evidence="11 16" id="KW-0694">RNA-binding</keyword>
<dbReference type="GO" id="GO:0009328">
    <property type="term" value="C:phenylalanine-tRNA ligase complex"/>
    <property type="evidence" value="ECO:0007669"/>
    <property type="project" value="TreeGrafter"/>
</dbReference>
<organism evidence="20 21">
    <name type="scientific">Olleya aquimaris</name>
    <dbReference type="NCBI Taxonomy" id="639310"/>
    <lineage>
        <taxon>Bacteria</taxon>
        <taxon>Pseudomonadati</taxon>
        <taxon>Bacteroidota</taxon>
        <taxon>Flavobacteriia</taxon>
        <taxon>Flavobacteriales</taxon>
        <taxon>Flavobacteriaceae</taxon>
    </lineage>
</organism>
<dbReference type="GO" id="GO:0006432">
    <property type="term" value="P:phenylalanyl-tRNA aminoacylation"/>
    <property type="evidence" value="ECO:0007669"/>
    <property type="project" value="UniProtKB-UniRule"/>
</dbReference>
<evidence type="ECO:0000256" key="12">
    <source>
        <dbReference type="ARBA" id="ARBA00022917"/>
    </source>
</evidence>
<evidence type="ECO:0000256" key="11">
    <source>
        <dbReference type="ARBA" id="ARBA00022884"/>
    </source>
</evidence>
<dbReference type="SUPFAM" id="SSF50249">
    <property type="entry name" value="Nucleic acid-binding proteins"/>
    <property type="match status" value="1"/>
</dbReference>
<dbReference type="FunFam" id="2.40.50.140:FF:000045">
    <property type="entry name" value="Phenylalanine--tRNA ligase beta subunit"/>
    <property type="match status" value="1"/>
</dbReference>
<gene>
    <name evidence="15" type="primary">pheT</name>
    <name evidence="20" type="ORF">LY08_02592</name>
</gene>
<reference evidence="20 21" key="1">
    <citation type="submission" date="2018-06" db="EMBL/GenBank/DDBJ databases">
        <title>Genomic Encyclopedia of Archaeal and Bacterial Type Strains, Phase II (KMG-II): from individual species to whole genera.</title>
        <authorList>
            <person name="Goeker M."/>
        </authorList>
    </citation>
    <scope>NUCLEOTIDE SEQUENCE [LARGE SCALE GENOMIC DNA]</scope>
    <source>
        <strain evidence="20 21">DSM 24464</strain>
    </source>
</reference>
<evidence type="ECO:0000259" key="18">
    <source>
        <dbReference type="PROSITE" id="PS51447"/>
    </source>
</evidence>
<dbReference type="Gene3D" id="3.30.56.10">
    <property type="match status" value="2"/>
</dbReference>
<dbReference type="InterPro" id="IPR020825">
    <property type="entry name" value="Phe-tRNA_synthase-like_B3/B4"/>
</dbReference>
<evidence type="ECO:0000256" key="4">
    <source>
        <dbReference type="ARBA" id="ARBA00022490"/>
    </source>
</evidence>
<dbReference type="Gene3D" id="3.50.40.10">
    <property type="entry name" value="Phenylalanyl-trna Synthetase, Chain B, domain 3"/>
    <property type="match status" value="1"/>
</dbReference>
<dbReference type="InterPro" id="IPR036690">
    <property type="entry name" value="Fdx_antiC-bd_sf"/>
</dbReference>
<evidence type="ECO:0000256" key="1">
    <source>
        <dbReference type="ARBA" id="ARBA00004496"/>
    </source>
</evidence>
<dbReference type="PANTHER" id="PTHR10947">
    <property type="entry name" value="PHENYLALANYL-TRNA SYNTHETASE BETA CHAIN AND LEUCINE-RICH REPEAT-CONTAINING PROTEIN 47"/>
    <property type="match status" value="1"/>
</dbReference>
<evidence type="ECO:0000256" key="8">
    <source>
        <dbReference type="ARBA" id="ARBA00022741"/>
    </source>
</evidence>
<evidence type="ECO:0000256" key="13">
    <source>
        <dbReference type="ARBA" id="ARBA00023146"/>
    </source>
</evidence>
<dbReference type="SMART" id="SM00896">
    <property type="entry name" value="FDX-ACB"/>
    <property type="match status" value="1"/>
</dbReference>
<dbReference type="SUPFAM" id="SSF54991">
    <property type="entry name" value="Anticodon-binding domain of PheRS"/>
    <property type="match status" value="1"/>
</dbReference>
<keyword evidence="4 15" id="KW-0963">Cytoplasm</keyword>
<dbReference type="InterPro" id="IPR045060">
    <property type="entry name" value="Phe-tRNA-ligase_IIc_bsu"/>
</dbReference>
<evidence type="ECO:0000313" key="20">
    <source>
        <dbReference type="EMBL" id="RAJ11883.1"/>
    </source>
</evidence>
<comment type="subcellular location">
    <subcellularLocation>
        <location evidence="1 15">Cytoplasm</location>
    </subcellularLocation>
</comment>
<keyword evidence="7 15" id="KW-0479">Metal-binding</keyword>
<dbReference type="PROSITE" id="PS51447">
    <property type="entry name" value="FDX_ACB"/>
    <property type="match status" value="1"/>
</dbReference>
<keyword evidence="5 16" id="KW-0820">tRNA-binding</keyword>
<keyword evidence="10 15" id="KW-0460">Magnesium</keyword>
<keyword evidence="6 15" id="KW-0436">Ligase</keyword>
<comment type="catalytic activity">
    <reaction evidence="14 15">
        <text>tRNA(Phe) + L-phenylalanine + ATP = L-phenylalanyl-tRNA(Phe) + AMP + diphosphate + H(+)</text>
        <dbReference type="Rhea" id="RHEA:19413"/>
        <dbReference type="Rhea" id="RHEA-COMP:9668"/>
        <dbReference type="Rhea" id="RHEA-COMP:9699"/>
        <dbReference type="ChEBI" id="CHEBI:15378"/>
        <dbReference type="ChEBI" id="CHEBI:30616"/>
        <dbReference type="ChEBI" id="CHEBI:33019"/>
        <dbReference type="ChEBI" id="CHEBI:58095"/>
        <dbReference type="ChEBI" id="CHEBI:78442"/>
        <dbReference type="ChEBI" id="CHEBI:78531"/>
        <dbReference type="ChEBI" id="CHEBI:456215"/>
        <dbReference type="EC" id="6.1.1.20"/>
    </reaction>
</comment>
<evidence type="ECO:0000256" key="3">
    <source>
        <dbReference type="ARBA" id="ARBA00011209"/>
    </source>
</evidence>
<evidence type="ECO:0000256" key="5">
    <source>
        <dbReference type="ARBA" id="ARBA00022555"/>
    </source>
</evidence>
<dbReference type="NCBIfam" id="NF045760">
    <property type="entry name" value="YtpR"/>
    <property type="match status" value="1"/>
</dbReference>
<dbReference type="InterPro" id="IPR009061">
    <property type="entry name" value="DNA-bd_dom_put_sf"/>
</dbReference>
<dbReference type="FunFam" id="3.50.40.10:FF:000001">
    <property type="entry name" value="Phenylalanine--tRNA ligase beta subunit"/>
    <property type="match status" value="1"/>
</dbReference>
<dbReference type="InterPro" id="IPR005147">
    <property type="entry name" value="tRNA_synthase_B5-dom"/>
</dbReference>
<dbReference type="NCBIfam" id="TIGR00472">
    <property type="entry name" value="pheT_bact"/>
    <property type="match status" value="1"/>
</dbReference>
<dbReference type="SMART" id="SM00873">
    <property type="entry name" value="B3_4"/>
    <property type="match status" value="1"/>
</dbReference>
<comment type="caution">
    <text evidence="20">The sequence shown here is derived from an EMBL/GenBank/DDBJ whole genome shotgun (WGS) entry which is preliminary data.</text>
</comment>
<dbReference type="GO" id="GO:0005524">
    <property type="term" value="F:ATP binding"/>
    <property type="evidence" value="ECO:0007669"/>
    <property type="project" value="UniProtKB-UniRule"/>
</dbReference>
<dbReference type="EMBL" id="QLLO01000011">
    <property type="protein sequence ID" value="RAJ11883.1"/>
    <property type="molecule type" value="Genomic_DNA"/>
</dbReference>
<dbReference type="InterPro" id="IPR045864">
    <property type="entry name" value="aa-tRNA-synth_II/BPL/LPL"/>
</dbReference>
<proteinExistence type="inferred from homology"/>
<accession>A0A327R8L0</accession>
<dbReference type="InterPro" id="IPR041616">
    <property type="entry name" value="PheRS_beta_core"/>
</dbReference>
<dbReference type="HAMAP" id="MF_00283">
    <property type="entry name" value="Phe_tRNA_synth_beta1"/>
    <property type="match status" value="1"/>
</dbReference>
<dbReference type="InterPro" id="IPR005146">
    <property type="entry name" value="B3/B4_tRNA-bd"/>
</dbReference>
<dbReference type="Gene3D" id="3.30.930.10">
    <property type="entry name" value="Bira Bifunctional Protein, Domain 2"/>
    <property type="match status" value="1"/>
</dbReference>
<dbReference type="AlphaFoldDB" id="A0A327R8L0"/>
<evidence type="ECO:0000256" key="14">
    <source>
        <dbReference type="ARBA" id="ARBA00049255"/>
    </source>
</evidence>
<dbReference type="Pfam" id="PF01588">
    <property type="entry name" value="tRNA_bind"/>
    <property type="match status" value="1"/>
</dbReference>
<dbReference type="SUPFAM" id="SSF55681">
    <property type="entry name" value="Class II aaRS and biotin synthetases"/>
    <property type="match status" value="1"/>
</dbReference>
<evidence type="ECO:0000259" key="17">
    <source>
        <dbReference type="PROSITE" id="PS50886"/>
    </source>
</evidence>
<dbReference type="PROSITE" id="PS50886">
    <property type="entry name" value="TRBD"/>
    <property type="match status" value="1"/>
</dbReference>
<dbReference type="SUPFAM" id="SSF56037">
    <property type="entry name" value="PheT/TilS domain"/>
    <property type="match status" value="1"/>
</dbReference>
<feature type="domain" description="B5" evidence="19">
    <location>
        <begin position="414"/>
        <end position="490"/>
    </location>
</feature>
<evidence type="ECO:0000256" key="10">
    <source>
        <dbReference type="ARBA" id="ARBA00022842"/>
    </source>
</evidence>
<dbReference type="GO" id="GO:0000287">
    <property type="term" value="F:magnesium ion binding"/>
    <property type="evidence" value="ECO:0007669"/>
    <property type="project" value="UniProtKB-UniRule"/>
</dbReference>
<keyword evidence="13 15" id="KW-0030">Aminoacyl-tRNA synthetase</keyword>
<feature type="binding site" evidence="15">
    <location>
        <position position="477"/>
    </location>
    <ligand>
        <name>Mg(2+)</name>
        <dbReference type="ChEBI" id="CHEBI:18420"/>
        <note>shared with alpha subunit</note>
    </ligand>
</feature>
<dbReference type="GO" id="GO:0004826">
    <property type="term" value="F:phenylalanine-tRNA ligase activity"/>
    <property type="evidence" value="ECO:0007669"/>
    <property type="project" value="UniProtKB-UniRule"/>
</dbReference>
<dbReference type="Pfam" id="PF03147">
    <property type="entry name" value="FDX-ACB"/>
    <property type="match status" value="1"/>
</dbReference>
<evidence type="ECO:0000313" key="21">
    <source>
        <dbReference type="Proteomes" id="UP000248703"/>
    </source>
</evidence>
<dbReference type="SUPFAM" id="SSF46955">
    <property type="entry name" value="Putative DNA-binding domain"/>
    <property type="match status" value="1"/>
</dbReference>
<dbReference type="Pfam" id="PF17759">
    <property type="entry name" value="tRNA_synthFbeta"/>
    <property type="match status" value="1"/>
</dbReference>
<sequence>MKISYNWIKQFINTDWSAEQTSELLTDLGLEVEGLEKFQSVKGGLEGVVVGEVLTCEQHSNADKLKVTTVTIGSGEPLQIVCGAPNVAAGQKVPVATIGTTLYTDTGDAWTIKKGKIRGEESHGMICAEDELGLGKSHDGILVLPEDTVVGTPCAELFDVENDLVFEIGLTPNRADAMSHFGTARDLKAGLLQKGINVELITPSVSAFHVENRTLKMDVDVINKDLAPRYCGVTISGLKVQDSPEWLQNRLKAIGLSPINNIVDVTNYVLHDLGQPLHAFDANKITGNKVLVKTLPAGTKFTTLDGIERELHEDDLMICNAEKPMCIAGVFGGIDSGVTESTTSIFLESAYFNPVSVRKTAKRHGLNTDASFRFERGIDPNITEYALKRAALMIQDIAGGEITSEIVDIYPNKIEDFQVRLSFEKVTKLIGQDIPRETIKSILTSLDIKVNSVTETGLGLTIPAFRNDVTREADVIEEILRVYGYNNVHTSSKLNASISNASKFEDYKLQNVVGNQLAAQGWFEIMANSLTSANYIALSEQLKAEHNVEMLNPLSQDLGVMRQSLLFSGLEAVSHNINRRQHNLKFFEFGKTYHDFGNKREEFKRLSLFVTGHKTEESWSQSPQPKTDFFFLKGSIASILNRLGINRYQENTTKNDVFTEGLQLSIGRDVLVDFGIIKSKITKHFDISQEVFYADFNWDTILEVAKRNKIKFSAIPKYPEVRRDFALLLDDAVTFDSIQSIAKKTEKQLLKNVNLFDVYQGKNLPNGKKSYAVSFTFLDDRQTLTDKVVDKIMNKLQNNFERELGAELR</sequence>
<evidence type="ECO:0000256" key="6">
    <source>
        <dbReference type="ARBA" id="ARBA00022598"/>
    </source>
</evidence>
<dbReference type="InterPro" id="IPR005121">
    <property type="entry name" value="Fdx_antiC-bd"/>
</dbReference>
<dbReference type="Gene3D" id="3.30.70.380">
    <property type="entry name" value="Ferrodoxin-fold anticodon-binding domain"/>
    <property type="match status" value="1"/>
</dbReference>
<evidence type="ECO:0000256" key="15">
    <source>
        <dbReference type="HAMAP-Rule" id="MF_00283"/>
    </source>
</evidence>
<keyword evidence="21" id="KW-1185">Reference proteome</keyword>
<dbReference type="RefSeq" id="WP_111660854.1">
    <property type="nucleotide sequence ID" value="NZ_QLLO01000011.1"/>
</dbReference>
<comment type="similarity">
    <text evidence="2 15">Belongs to the phenylalanyl-tRNA synthetase beta subunit family. Type 1 subfamily.</text>
</comment>
<name>A0A327R8L0_9FLAO</name>
<evidence type="ECO:0000259" key="19">
    <source>
        <dbReference type="PROSITE" id="PS51483"/>
    </source>
</evidence>
<feature type="binding site" evidence="15">
    <location>
        <position position="468"/>
    </location>
    <ligand>
        <name>Mg(2+)</name>
        <dbReference type="ChEBI" id="CHEBI:18420"/>
        <note>shared with alpha subunit</note>
    </ligand>
</feature>
<dbReference type="Gene3D" id="2.40.50.140">
    <property type="entry name" value="Nucleic acid-binding proteins"/>
    <property type="match status" value="1"/>
</dbReference>
<feature type="binding site" evidence="15">
    <location>
        <position position="474"/>
    </location>
    <ligand>
        <name>Mg(2+)</name>
        <dbReference type="ChEBI" id="CHEBI:18420"/>
        <note>shared with alpha subunit</note>
    </ligand>
</feature>
<dbReference type="SMART" id="SM00874">
    <property type="entry name" value="B5"/>
    <property type="match status" value="1"/>
</dbReference>
<comment type="subunit">
    <text evidence="3 15">Tetramer of two alpha and two beta subunits.</text>
</comment>
<evidence type="ECO:0000256" key="2">
    <source>
        <dbReference type="ARBA" id="ARBA00008653"/>
    </source>
</evidence>
<evidence type="ECO:0000256" key="16">
    <source>
        <dbReference type="PROSITE-ProRule" id="PRU00209"/>
    </source>
</evidence>
<dbReference type="CDD" id="cd00769">
    <property type="entry name" value="PheRS_beta_core"/>
    <property type="match status" value="1"/>
</dbReference>
<dbReference type="OrthoDB" id="9805455at2"/>
<keyword evidence="9 15" id="KW-0067">ATP-binding</keyword>
<dbReference type="InterPro" id="IPR004532">
    <property type="entry name" value="Phe-tRNA-ligase_IIc_bsu_bact"/>
</dbReference>
<dbReference type="FunFam" id="3.30.70.380:FF:000001">
    <property type="entry name" value="Phenylalanine--tRNA ligase beta subunit"/>
    <property type="match status" value="1"/>
</dbReference>
<keyword evidence="12 15" id="KW-0648">Protein biosynthesis</keyword>
<dbReference type="Pfam" id="PF03483">
    <property type="entry name" value="B3_4"/>
    <property type="match status" value="1"/>
</dbReference>
<dbReference type="PROSITE" id="PS51483">
    <property type="entry name" value="B5"/>
    <property type="match status" value="1"/>
</dbReference>
<evidence type="ECO:0000256" key="7">
    <source>
        <dbReference type="ARBA" id="ARBA00022723"/>
    </source>
</evidence>
<dbReference type="InterPro" id="IPR033714">
    <property type="entry name" value="tRNA_bind_bactPheRS"/>
</dbReference>
<protein>
    <recommendedName>
        <fullName evidence="15">Phenylalanine--tRNA ligase beta subunit</fullName>
        <ecNumber evidence="15">6.1.1.20</ecNumber>
    </recommendedName>
    <alternativeName>
        <fullName evidence="15">Phenylalanyl-tRNA synthetase beta subunit</fullName>
        <shortName evidence="15">PheRS</shortName>
    </alternativeName>
</protein>
<feature type="domain" description="TRNA-binding" evidence="17">
    <location>
        <begin position="42"/>
        <end position="155"/>
    </location>
</feature>
<feature type="domain" description="FDX-ACB" evidence="18">
    <location>
        <begin position="716"/>
        <end position="809"/>
    </location>
</feature>
<dbReference type="InterPro" id="IPR002547">
    <property type="entry name" value="tRNA-bd_dom"/>
</dbReference>
<dbReference type="CDD" id="cd02796">
    <property type="entry name" value="tRNA_bind_bactPheRS"/>
    <property type="match status" value="1"/>
</dbReference>
<evidence type="ECO:0000256" key="9">
    <source>
        <dbReference type="ARBA" id="ARBA00022840"/>
    </source>
</evidence>
<comment type="cofactor">
    <cofactor evidence="15">
        <name>Mg(2+)</name>
        <dbReference type="ChEBI" id="CHEBI:18420"/>
    </cofactor>
    <text evidence="15">Binds 2 magnesium ions per tetramer.</text>
</comment>
<keyword evidence="8 15" id="KW-0547">Nucleotide-binding</keyword>
<dbReference type="GO" id="GO:0000049">
    <property type="term" value="F:tRNA binding"/>
    <property type="evidence" value="ECO:0007669"/>
    <property type="project" value="UniProtKB-UniRule"/>
</dbReference>
<dbReference type="Proteomes" id="UP000248703">
    <property type="component" value="Unassembled WGS sequence"/>
</dbReference>